<comment type="caution">
    <text evidence="2">The sequence shown here is derived from an EMBL/GenBank/DDBJ whole genome shotgun (WGS) entry which is preliminary data.</text>
</comment>
<dbReference type="EMBL" id="LAVV01010834">
    <property type="protein sequence ID" value="KNZ48521.1"/>
    <property type="molecule type" value="Genomic_DNA"/>
</dbReference>
<keyword evidence="3" id="KW-1185">Reference proteome</keyword>
<name>A0A0L6UJ05_9BASI</name>
<keyword evidence="1" id="KW-0812">Transmembrane</keyword>
<evidence type="ECO:0000256" key="1">
    <source>
        <dbReference type="SAM" id="Phobius"/>
    </source>
</evidence>
<gene>
    <name evidence="2" type="ORF">VP01_5603g1</name>
</gene>
<organism evidence="2 3">
    <name type="scientific">Puccinia sorghi</name>
    <dbReference type="NCBI Taxonomy" id="27349"/>
    <lineage>
        <taxon>Eukaryota</taxon>
        <taxon>Fungi</taxon>
        <taxon>Dikarya</taxon>
        <taxon>Basidiomycota</taxon>
        <taxon>Pucciniomycotina</taxon>
        <taxon>Pucciniomycetes</taxon>
        <taxon>Pucciniales</taxon>
        <taxon>Pucciniaceae</taxon>
        <taxon>Puccinia</taxon>
    </lineage>
</organism>
<keyword evidence="1" id="KW-0472">Membrane</keyword>
<reference evidence="2 3" key="1">
    <citation type="submission" date="2015-08" db="EMBL/GenBank/DDBJ databases">
        <title>Next Generation Sequencing and Analysis of the Genome of Puccinia sorghi L Schw, the Causal Agent of Maize Common Rust.</title>
        <authorList>
            <person name="Rochi L."/>
            <person name="Burguener G."/>
            <person name="Darino M."/>
            <person name="Turjanski A."/>
            <person name="Kreff E."/>
            <person name="Dieguez M.J."/>
            <person name="Sacco F."/>
        </authorList>
    </citation>
    <scope>NUCLEOTIDE SEQUENCE [LARGE SCALE GENOMIC DNA]</scope>
    <source>
        <strain evidence="2 3">RO10H11247</strain>
    </source>
</reference>
<keyword evidence="1" id="KW-1133">Transmembrane helix</keyword>
<evidence type="ECO:0000313" key="3">
    <source>
        <dbReference type="Proteomes" id="UP000037035"/>
    </source>
</evidence>
<dbReference type="AlphaFoldDB" id="A0A0L6UJ05"/>
<feature type="non-terminal residue" evidence="2">
    <location>
        <position position="1"/>
    </location>
</feature>
<dbReference type="VEuPathDB" id="FungiDB:VP01_5603g1"/>
<dbReference type="OrthoDB" id="2501395at2759"/>
<accession>A0A0L6UJ05</accession>
<sequence length="370" mass="41889">SSCSQTQESIPSWIRNNQPVHYTSHQSNLQHAIIIGTMANTRRTSRTISGHARRRLSFVLCPFLLLFLWFSLCNLKISASLRLTVESTTCMLKEESKIHPATTLAYQKPLTTTEVSRGMDKVNSTVLKTSIEGIPLLMNNNYTIWRIRALNLFDLIGLKEQLVKDKIAVLPSEENKLLKSILVAKLDSLVQTNFINTENKNSAILIRKSINQFFASNQSSNKARLFQSFLCTPDFKLDSPRLDGSVDRLGHLVLDNFPPNMNTIADMITHYGKDMTIDSFLDHLCLHANNQHVYTRCKRGAHNTAANHTEENCWFLHPGMRKAHMEKMATLKNKATVSSFHLSITRNPSQFILDSGSSSHMMNCSNQLNQ</sequence>
<protein>
    <submittedName>
        <fullName evidence="2">Uncharacterized protein</fullName>
    </submittedName>
</protein>
<dbReference type="Proteomes" id="UP000037035">
    <property type="component" value="Unassembled WGS sequence"/>
</dbReference>
<feature type="transmembrane region" description="Helical" evidence="1">
    <location>
        <begin position="56"/>
        <end position="72"/>
    </location>
</feature>
<proteinExistence type="predicted"/>
<evidence type="ECO:0000313" key="2">
    <source>
        <dbReference type="EMBL" id="KNZ48521.1"/>
    </source>
</evidence>